<feature type="domain" description="Histidine kinase" evidence="15">
    <location>
        <begin position="714"/>
        <end position="948"/>
    </location>
</feature>
<reference evidence="18 19" key="1">
    <citation type="submission" date="2018-05" db="EMBL/GenBank/DDBJ databases">
        <title>Genome sequencing and assembly of the regulated plant pathogen Lachnellula willkommii and related sister species for the development of diagnostic species identification markers.</title>
        <authorList>
            <person name="Giroux E."/>
            <person name="Bilodeau G."/>
        </authorList>
    </citation>
    <scope>NUCLEOTIDE SEQUENCE [LARGE SCALE GENOMIC DNA]</scope>
    <source>
        <strain evidence="18 19">CBS 160.35</strain>
    </source>
</reference>
<dbReference type="PROSITE" id="PS50046">
    <property type="entry name" value="PHYTOCHROME_2"/>
    <property type="match status" value="1"/>
</dbReference>
<evidence type="ECO:0000313" key="19">
    <source>
        <dbReference type="Proteomes" id="UP000443090"/>
    </source>
</evidence>
<dbReference type="Pfam" id="PF00072">
    <property type="entry name" value="Response_reg"/>
    <property type="match status" value="1"/>
</dbReference>
<keyword evidence="6" id="KW-0547">Nucleotide-binding</keyword>
<dbReference type="PROSITE" id="PS50109">
    <property type="entry name" value="HIS_KIN"/>
    <property type="match status" value="1"/>
</dbReference>
<keyword evidence="19" id="KW-1185">Reference proteome</keyword>
<dbReference type="InterPro" id="IPR001294">
    <property type="entry name" value="Phytochrome"/>
</dbReference>
<comment type="subunit">
    <text evidence="1">Homodimer.</text>
</comment>
<dbReference type="InterPro" id="IPR003594">
    <property type="entry name" value="HATPase_dom"/>
</dbReference>
<evidence type="ECO:0000259" key="15">
    <source>
        <dbReference type="PROSITE" id="PS50109"/>
    </source>
</evidence>
<evidence type="ECO:0000256" key="10">
    <source>
        <dbReference type="ARBA" id="ARBA00023012"/>
    </source>
</evidence>
<keyword evidence="7" id="KW-0418">Kinase</keyword>
<evidence type="ECO:0000256" key="8">
    <source>
        <dbReference type="ARBA" id="ARBA00022840"/>
    </source>
</evidence>
<dbReference type="GO" id="GO:0005524">
    <property type="term" value="F:ATP binding"/>
    <property type="evidence" value="ECO:0007669"/>
    <property type="project" value="UniProtKB-KW"/>
</dbReference>
<organism evidence="18 19">
    <name type="scientific">Lachnellula occidentalis</name>
    <dbReference type="NCBI Taxonomy" id="215460"/>
    <lineage>
        <taxon>Eukaryota</taxon>
        <taxon>Fungi</taxon>
        <taxon>Dikarya</taxon>
        <taxon>Ascomycota</taxon>
        <taxon>Pezizomycotina</taxon>
        <taxon>Leotiomycetes</taxon>
        <taxon>Helotiales</taxon>
        <taxon>Lachnaceae</taxon>
        <taxon>Lachnellula</taxon>
    </lineage>
</organism>
<dbReference type="Pfam" id="PF00360">
    <property type="entry name" value="PHY"/>
    <property type="match status" value="1"/>
</dbReference>
<dbReference type="Gene3D" id="3.40.50.2300">
    <property type="match status" value="1"/>
</dbReference>
<dbReference type="GO" id="GO:0000155">
    <property type="term" value="F:phosphorelay sensor kinase activity"/>
    <property type="evidence" value="ECO:0007669"/>
    <property type="project" value="InterPro"/>
</dbReference>
<evidence type="ECO:0000256" key="12">
    <source>
        <dbReference type="PROSITE-ProRule" id="PRU00169"/>
    </source>
</evidence>
<dbReference type="SMART" id="SM00448">
    <property type="entry name" value="REC"/>
    <property type="match status" value="1"/>
</dbReference>
<accession>A0A8H8UB58</accession>
<dbReference type="InterPro" id="IPR005467">
    <property type="entry name" value="His_kinase_dom"/>
</dbReference>
<dbReference type="InterPro" id="IPR016132">
    <property type="entry name" value="Phyto_chromo_attachment"/>
</dbReference>
<dbReference type="PROSITE" id="PS50110">
    <property type="entry name" value="RESPONSE_REGULATORY"/>
    <property type="match status" value="1"/>
</dbReference>
<dbReference type="AlphaFoldDB" id="A0A8H8UB58"/>
<evidence type="ECO:0000256" key="11">
    <source>
        <dbReference type="ARBA" id="ARBA00023170"/>
    </source>
</evidence>
<keyword evidence="4" id="KW-0716">Sensory transduction</keyword>
<evidence type="ECO:0000259" key="17">
    <source>
        <dbReference type="PROSITE" id="PS50112"/>
    </source>
</evidence>
<dbReference type="Pfam" id="PF02518">
    <property type="entry name" value="HATPase_c"/>
    <property type="match status" value="1"/>
</dbReference>
<dbReference type="SUPFAM" id="SSF52172">
    <property type="entry name" value="CheY-like"/>
    <property type="match status" value="1"/>
</dbReference>
<dbReference type="SMART" id="SM00387">
    <property type="entry name" value="HATPase_c"/>
    <property type="match status" value="1"/>
</dbReference>
<feature type="region of interest" description="Disordered" evidence="13">
    <location>
        <begin position="1010"/>
        <end position="1035"/>
    </location>
</feature>
<dbReference type="InterPro" id="IPR036890">
    <property type="entry name" value="HATPase_C_sf"/>
</dbReference>
<dbReference type="Pfam" id="PF08446">
    <property type="entry name" value="PAS_2"/>
    <property type="match status" value="1"/>
</dbReference>
<protein>
    <submittedName>
        <fullName evidence="18">Cyanobacterial phytochrome B</fullName>
    </submittedName>
</protein>
<dbReference type="Gene3D" id="3.30.565.10">
    <property type="entry name" value="Histidine kinase-like ATPase, C-terminal domain"/>
    <property type="match status" value="1"/>
</dbReference>
<evidence type="ECO:0000256" key="5">
    <source>
        <dbReference type="ARBA" id="ARBA00022679"/>
    </source>
</evidence>
<evidence type="ECO:0000256" key="2">
    <source>
        <dbReference type="ARBA" id="ARBA00022543"/>
    </source>
</evidence>
<sequence length="1226" mass="135322">MSVPDVQDSRTPVVFLPASEFTIERVFPIRNLVNKTVEGTGEIGDDALRSGADAQPGTSWIEDNAKPVYVPASAPAPAPRLPTPPPSTIRSSTSTPPPDNAPSITDEVQGRLVTERNQFVPSQSGPPGVLPGVTGEETESTFHRCEDEPIRIPGAIQSFGALVAFRSNAEKDFECRICSENSRSILGYGPEELFNLRSFLDILEPSDREEMIVRVTHALENPAKPNEDTQLDIFNITIISPDGSRIRLWGAVHALALGGLVICEFEGYADAFLKDPAGVTNLPKTPFASLDMGFSPEDKLKSTTSGSVPLKALRMARWKGQAESFPMDIFNAMTQAQQQLAASNSVQQVLDVVVGIISELTSFHRVMLYRFDELMNGSTDAELVHAEASLHFPASDIPKQARELYKINRIRLLHDRDAETARLVCRDASDFAIPLDLSHSYLRAMSPIHLKYLGNMGVRSSMSVSIVINSELWGLIACHQYGEHALRVPLPTRELCRNIGECAATNIERLLMIQRIKARKTPATTPPTQSPSGFIAASSADLLRVFDAEFGLLSIQDEARAIGRLEPYPEALAILTHLQSRRFTSIISSQNINEDFPDIKFPAGIHMISGLLIIPLSIGGNDFLVFFRKGQLKEIRWAGNPYDKIVRAGSEYLEPRASFKRWTETVLGRSKQWTDDQLETARVLSLLYGRFIEIWRQKESASQNSRMTRLLISNASHEVRTPLNAIVNYLEMALEDKLEDPTRELLEKAHKASRSLIYVIDDLLNLTKAEDGPVNSKGETFDLGATVSHAITAFRKEAMRRGFDLTVTTHQGLPKRVKGDAARLRQVLSNLTTNSFQHSIAGGIKVDIRPILTKENISVVDITVQDVGAGMSETQLDDLFQEFEQIIDEDGRSVSASTTPSIMGDDMKTLGLGLAVVARYVRNMNGQIRVRSELGKGTIFGIELPFEHAAPVNDIRLSPGDPALEVLSPSPFTQPEPLLVTLPEPKGKSSASEADKMTTLQEIVLPEPKGKGIASRTDNKTPHQEIVIPIPNPPNPTAITPGTLSSGFSNFSTASGSPNFPFPRMSRDDSGSKELLSVLIAEDNPINAKLLTRRLEKLGHTVVVASDGQECHDHFVSKLQKVDVILMDLQMPFVDGVECTKMIRILEKEAGHTLKERPRVPIIAVSATLTEDLRFDYLQNGFDGWILKPIDFKRLDFLLQGINTRHLRYNALYTPGAWEQGGWFLA</sequence>
<dbReference type="InterPro" id="IPR013654">
    <property type="entry name" value="PAS_2"/>
</dbReference>
<feature type="region of interest" description="Disordered" evidence="13">
    <location>
        <begin position="41"/>
        <end position="105"/>
    </location>
</feature>
<feature type="domain" description="Phytochrome chromophore attachment site" evidence="14">
    <location>
        <begin position="345"/>
        <end position="501"/>
    </location>
</feature>
<dbReference type="InterPro" id="IPR003018">
    <property type="entry name" value="GAF"/>
</dbReference>
<keyword evidence="3 12" id="KW-0597">Phosphoprotein</keyword>
<feature type="modified residue" description="4-aspartylphosphate" evidence="12">
    <location>
        <position position="1128"/>
    </location>
</feature>
<dbReference type="GO" id="GO:0006355">
    <property type="term" value="P:regulation of DNA-templated transcription"/>
    <property type="evidence" value="ECO:0007669"/>
    <property type="project" value="InterPro"/>
</dbReference>
<proteinExistence type="predicted"/>
<dbReference type="InterPro" id="IPR029016">
    <property type="entry name" value="GAF-like_dom_sf"/>
</dbReference>
<dbReference type="PANTHER" id="PTHR43065:SF10">
    <property type="entry name" value="PEROXIDE STRESS-ACTIVATED HISTIDINE KINASE MAK3"/>
    <property type="match status" value="1"/>
</dbReference>
<keyword evidence="8" id="KW-0067">ATP-binding</keyword>
<dbReference type="InterPro" id="IPR003661">
    <property type="entry name" value="HisK_dim/P_dom"/>
</dbReference>
<keyword evidence="2" id="KW-0600">Photoreceptor protein</keyword>
<dbReference type="PRINTS" id="PR01033">
    <property type="entry name" value="PHYTOCHROME"/>
</dbReference>
<gene>
    <name evidence="18" type="primary">bphB_1</name>
    <name evidence="18" type="ORF">LOCC1_G007669</name>
</gene>
<keyword evidence="9" id="KW-0157">Chromophore</keyword>
<dbReference type="OrthoDB" id="2015534at2759"/>
<evidence type="ECO:0000256" key="1">
    <source>
        <dbReference type="ARBA" id="ARBA00011738"/>
    </source>
</evidence>
<dbReference type="PANTHER" id="PTHR43065">
    <property type="entry name" value="SENSOR HISTIDINE KINASE"/>
    <property type="match status" value="1"/>
</dbReference>
<dbReference type="GO" id="GO:0009881">
    <property type="term" value="F:photoreceptor activity"/>
    <property type="evidence" value="ECO:0007669"/>
    <property type="project" value="UniProtKB-KW"/>
</dbReference>
<comment type="caution">
    <text evidence="18">The sequence shown here is derived from an EMBL/GenBank/DDBJ whole genome shotgun (WGS) entry which is preliminary data.</text>
</comment>
<keyword evidence="5" id="KW-0808">Transferase</keyword>
<dbReference type="SMART" id="SM00388">
    <property type="entry name" value="HisKA"/>
    <property type="match status" value="1"/>
</dbReference>
<dbReference type="Gene3D" id="1.10.287.130">
    <property type="match status" value="1"/>
</dbReference>
<dbReference type="Pfam" id="PF00512">
    <property type="entry name" value="HisKA"/>
    <property type="match status" value="1"/>
</dbReference>
<dbReference type="InterPro" id="IPR011006">
    <property type="entry name" value="CheY-like_superfamily"/>
</dbReference>
<dbReference type="Gene3D" id="3.30.450.40">
    <property type="match status" value="1"/>
</dbReference>
<name>A0A8H8UB58_9HELO</name>
<dbReference type="Gene3D" id="3.30.450.20">
    <property type="entry name" value="PAS domain"/>
    <property type="match status" value="2"/>
</dbReference>
<feature type="compositionally biased region" description="Pro residues" evidence="13">
    <location>
        <begin position="74"/>
        <end position="87"/>
    </location>
</feature>
<dbReference type="CDD" id="cd00082">
    <property type="entry name" value="HisKA"/>
    <property type="match status" value="1"/>
</dbReference>
<evidence type="ECO:0000256" key="9">
    <source>
        <dbReference type="ARBA" id="ARBA00022991"/>
    </source>
</evidence>
<keyword evidence="10" id="KW-0902">Two-component regulatory system</keyword>
<dbReference type="Pfam" id="PF01590">
    <property type="entry name" value="GAF"/>
    <property type="match status" value="1"/>
</dbReference>
<dbReference type="InterPro" id="IPR043150">
    <property type="entry name" value="Phytochrome_PHY_sf"/>
</dbReference>
<evidence type="ECO:0000256" key="4">
    <source>
        <dbReference type="ARBA" id="ARBA00022606"/>
    </source>
</evidence>
<evidence type="ECO:0000313" key="18">
    <source>
        <dbReference type="EMBL" id="TVY38260.1"/>
    </source>
</evidence>
<dbReference type="EMBL" id="QGMI01000621">
    <property type="protein sequence ID" value="TVY38260.1"/>
    <property type="molecule type" value="Genomic_DNA"/>
</dbReference>
<dbReference type="InterPro" id="IPR013515">
    <property type="entry name" value="Phytochrome_cen-reg"/>
</dbReference>
<feature type="domain" description="PAS" evidence="17">
    <location>
        <begin position="179"/>
        <end position="222"/>
    </location>
</feature>
<dbReference type="SUPFAM" id="SSF55785">
    <property type="entry name" value="PYP-like sensor domain (PAS domain)"/>
    <property type="match status" value="1"/>
</dbReference>
<dbReference type="SUPFAM" id="SSF55874">
    <property type="entry name" value="ATPase domain of HSP90 chaperone/DNA topoisomerase II/histidine kinase"/>
    <property type="match status" value="1"/>
</dbReference>
<evidence type="ECO:0000256" key="7">
    <source>
        <dbReference type="ARBA" id="ARBA00022777"/>
    </source>
</evidence>
<dbReference type="InterPro" id="IPR035965">
    <property type="entry name" value="PAS-like_dom_sf"/>
</dbReference>
<dbReference type="SUPFAM" id="SSF55781">
    <property type="entry name" value="GAF domain-like"/>
    <property type="match status" value="2"/>
</dbReference>
<evidence type="ECO:0000259" key="16">
    <source>
        <dbReference type="PROSITE" id="PS50110"/>
    </source>
</evidence>
<dbReference type="InterPro" id="IPR000014">
    <property type="entry name" value="PAS"/>
</dbReference>
<evidence type="ECO:0000259" key="14">
    <source>
        <dbReference type="PROSITE" id="PS50046"/>
    </source>
</evidence>
<dbReference type="CDD" id="cd17546">
    <property type="entry name" value="REC_hyHK_CKI1_RcsC-like"/>
    <property type="match status" value="1"/>
</dbReference>
<evidence type="ECO:0000256" key="13">
    <source>
        <dbReference type="SAM" id="MobiDB-lite"/>
    </source>
</evidence>
<dbReference type="SUPFAM" id="SSF47384">
    <property type="entry name" value="Homodimeric domain of signal transducing histidine kinase"/>
    <property type="match status" value="1"/>
</dbReference>
<dbReference type="PROSITE" id="PS50112">
    <property type="entry name" value="PAS"/>
    <property type="match status" value="1"/>
</dbReference>
<dbReference type="GO" id="GO:0009584">
    <property type="term" value="P:detection of visible light"/>
    <property type="evidence" value="ECO:0007669"/>
    <property type="project" value="InterPro"/>
</dbReference>
<dbReference type="SMART" id="SM00065">
    <property type="entry name" value="GAF"/>
    <property type="match status" value="1"/>
</dbReference>
<dbReference type="Proteomes" id="UP000443090">
    <property type="component" value="Unassembled WGS sequence"/>
</dbReference>
<evidence type="ECO:0000256" key="6">
    <source>
        <dbReference type="ARBA" id="ARBA00022741"/>
    </source>
</evidence>
<dbReference type="InterPro" id="IPR001789">
    <property type="entry name" value="Sig_transdc_resp-reg_receiver"/>
</dbReference>
<evidence type="ECO:0000256" key="3">
    <source>
        <dbReference type="ARBA" id="ARBA00022553"/>
    </source>
</evidence>
<dbReference type="InterPro" id="IPR036097">
    <property type="entry name" value="HisK_dim/P_sf"/>
</dbReference>
<keyword evidence="11" id="KW-0675">Receptor</keyword>
<feature type="domain" description="Response regulatory" evidence="16">
    <location>
        <begin position="1077"/>
        <end position="1203"/>
    </location>
</feature>
<dbReference type="Gene3D" id="3.30.450.270">
    <property type="match status" value="1"/>
</dbReference>
<dbReference type="CDD" id="cd00130">
    <property type="entry name" value="PAS"/>
    <property type="match status" value="1"/>
</dbReference>